<feature type="domain" description="HTH araC/xylS-type" evidence="5">
    <location>
        <begin position="266"/>
        <end position="374"/>
    </location>
</feature>
<comment type="caution">
    <text evidence="6">The sequence shown here is derived from an EMBL/GenBank/DDBJ whole genome shotgun (WGS) entry which is preliminary data.</text>
</comment>
<dbReference type="PROSITE" id="PS01124">
    <property type="entry name" value="HTH_ARAC_FAMILY_2"/>
    <property type="match status" value="1"/>
</dbReference>
<keyword evidence="1" id="KW-0805">Transcription regulation</keyword>
<keyword evidence="4" id="KW-1133">Transmembrane helix</keyword>
<feature type="transmembrane region" description="Helical" evidence="4">
    <location>
        <begin position="173"/>
        <end position="193"/>
    </location>
</feature>
<sequence>MDQLLSFFVAGTALLLAFLLFANINHANGTVNRWFGAFILCIFLIQFNDLLEKTEFLQTRKLLNDFLGITDFIVAPVFYFSILYFIQPDRQWRVKDNLHFAFALIILLLLSLSLLIEVPPPTAADKKNAAVITAVFNFVFCFQVTAYCIAAYRKITAYQKHLFLYTSNTRAINLKWLQKVVICVLIITGLWLFDIVFKAAKTNAFFDHFASLIYLGAIFFITYFSLQQKEFYQPDKQEKEEIKVLITEASNPEVKQKKLISDTDLEVLKSLLLQVMEDKKPFLDPELSLFRLASQLDISSHILSYIINKGFDENFYQFINRYRIEEAKKLIQNPDMNHLSLLGIAFEVGFNSKTVFNTTFKKTTHQTPSEFKKTAAKTV</sequence>
<dbReference type="PANTHER" id="PTHR43280">
    <property type="entry name" value="ARAC-FAMILY TRANSCRIPTIONAL REGULATOR"/>
    <property type="match status" value="1"/>
</dbReference>
<dbReference type="PANTHER" id="PTHR43280:SF29">
    <property type="entry name" value="ARAC-FAMILY TRANSCRIPTIONAL REGULATOR"/>
    <property type="match status" value="1"/>
</dbReference>
<dbReference type="RefSeq" id="WP_127338703.1">
    <property type="nucleotide sequence ID" value="NZ_QWDM01000007.1"/>
</dbReference>
<dbReference type="InterPro" id="IPR009057">
    <property type="entry name" value="Homeodomain-like_sf"/>
</dbReference>
<dbReference type="EMBL" id="QWDM01000007">
    <property type="protein sequence ID" value="RUT70024.1"/>
    <property type="molecule type" value="Genomic_DNA"/>
</dbReference>
<organism evidence="6 7">
    <name type="scientific">Flavobacterium cupreum</name>
    <dbReference type="NCBI Taxonomy" id="2133766"/>
    <lineage>
        <taxon>Bacteria</taxon>
        <taxon>Pseudomonadati</taxon>
        <taxon>Bacteroidota</taxon>
        <taxon>Flavobacteriia</taxon>
        <taxon>Flavobacteriales</taxon>
        <taxon>Flavobacteriaceae</taxon>
        <taxon>Flavobacterium</taxon>
    </lineage>
</organism>
<dbReference type="Pfam" id="PF12833">
    <property type="entry name" value="HTH_18"/>
    <property type="match status" value="1"/>
</dbReference>
<gene>
    <name evidence="6" type="ORF">D0817_12630</name>
</gene>
<feature type="transmembrane region" description="Helical" evidence="4">
    <location>
        <begin position="31"/>
        <end position="47"/>
    </location>
</feature>
<proteinExistence type="predicted"/>
<dbReference type="SUPFAM" id="SSF46689">
    <property type="entry name" value="Homeodomain-like"/>
    <property type="match status" value="1"/>
</dbReference>
<dbReference type="SMART" id="SM00342">
    <property type="entry name" value="HTH_ARAC"/>
    <property type="match status" value="1"/>
</dbReference>
<evidence type="ECO:0000313" key="7">
    <source>
        <dbReference type="Proteomes" id="UP000288102"/>
    </source>
</evidence>
<dbReference type="GO" id="GO:0003700">
    <property type="term" value="F:DNA-binding transcription factor activity"/>
    <property type="evidence" value="ECO:0007669"/>
    <property type="project" value="InterPro"/>
</dbReference>
<feature type="transmembrane region" description="Helical" evidence="4">
    <location>
        <begin position="6"/>
        <end position="24"/>
    </location>
</feature>
<evidence type="ECO:0000256" key="1">
    <source>
        <dbReference type="ARBA" id="ARBA00023015"/>
    </source>
</evidence>
<evidence type="ECO:0000256" key="2">
    <source>
        <dbReference type="ARBA" id="ARBA00023125"/>
    </source>
</evidence>
<feature type="transmembrane region" description="Helical" evidence="4">
    <location>
        <begin position="98"/>
        <end position="116"/>
    </location>
</feature>
<evidence type="ECO:0000259" key="5">
    <source>
        <dbReference type="PROSITE" id="PS01124"/>
    </source>
</evidence>
<keyword evidence="7" id="KW-1185">Reference proteome</keyword>
<keyword evidence="4" id="KW-0812">Transmembrane</keyword>
<feature type="transmembrane region" description="Helical" evidence="4">
    <location>
        <begin position="128"/>
        <end position="152"/>
    </location>
</feature>
<evidence type="ECO:0000256" key="4">
    <source>
        <dbReference type="SAM" id="Phobius"/>
    </source>
</evidence>
<dbReference type="OrthoDB" id="9779074at2"/>
<keyword evidence="3" id="KW-0804">Transcription</keyword>
<dbReference type="Proteomes" id="UP000288102">
    <property type="component" value="Unassembled WGS sequence"/>
</dbReference>
<dbReference type="Gene3D" id="1.10.10.60">
    <property type="entry name" value="Homeodomain-like"/>
    <property type="match status" value="2"/>
</dbReference>
<keyword evidence="2" id="KW-0238">DNA-binding</keyword>
<evidence type="ECO:0000256" key="3">
    <source>
        <dbReference type="ARBA" id="ARBA00023163"/>
    </source>
</evidence>
<dbReference type="AlphaFoldDB" id="A0A434A6V1"/>
<feature type="transmembrane region" description="Helical" evidence="4">
    <location>
        <begin position="67"/>
        <end position="86"/>
    </location>
</feature>
<feature type="transmembrane region" description="Helical" evidence="4">
    <location>
        <begin position="205"/>
        <end position="226"/>
    </location>
</feature>
<dbReference type="InterPro" id="IPR018060">
    <property type="entry name" value="HTH_AraC"/>
</dbReference>
<reference evidence="7" key="1">
    <citation type="journal article" date="2019" name="Syst. Appl. Microbiol.">
        <title>Flavobacterium circumlabens sp. nov. and Flavobacterium cupreum sp. nov., two psychrotrophic species isolated from Antarctic environmental samples.</title>
        <authorList>
            <person name="Kralova S."/>
            <person name="Busse H.-J."/>
            <person name="Svec P."/>
            <person name="Maslanova I."/>
            <person name="Stankova E."/>
            <person name="Bartak M."/>
            <person name="Sedlacek I."/>
        </authorList>
    </citation>
    <scope>NUCLEOTIDE SEQUENCE [LARGE SCALE GENOMIC DNA]</scope>
    <source>
        <strain evidence="7">CCM 8825</strain>
    </source>
</reference>
<protein>
    <submittedName>
        <fullName evidence="6">AraC family transcriptional regulator</fullName>
    </submittedName>
</protein>
<dbReference type="GO" id="GO:0043565">
    <property type="term" value="F:sequence-specific DNA binding"/>
    <property type="evidence" value="ECO:0007669"/>
    <property type="project" value="InterPro"/>
</dbReference>
<accession>A0A434A6V1</accession>
<keyword evidence="4" id="KW-0472">Membrane</keyword>
<name>A0A434A6V1_9FLAO</name>
<evidence type="ECO:0000313" key="6">
    <source>
        <dbReference type="EMBL" id="RUT70024.1"/>
    </source>
</evidence>